<feature type="transmembrane region" description="Helical" evidence="1">
    <location>
        <begin position="7"/>
        <end position="27"/>
    </location>
</feature>
<feature type="transmembrane region" description="Helical" evidence="1">
    <location>
        <begin position="313"/>
        <end position="332"/>
    </location>
</feature>
<evidence type="ECO:0000259" key="2">
    <source>
        <dbReference type="Pfam" id="PF07786"/>
    </source>
</evidence>
<dbReference type="Pfam" id="PF07786">
    <property type="entry name" value="HGSNAT_cat"/>
    <property type="match status" value="1"/>
</dbReference>
<feature type="transmembrane region" description="Helical" evidence="1">
    <location>
        <begin position="469"/>
        <end position="488"/>
    </location>
</feature>
<keyword evidence="1" id="KW-1133">Transmembrane helix</keyword>
<proteinExistence type="predicted"/>
<dbReference type="STRING" id="35525.A0A0P5E9S8"/>
<gene>
    <name evidence="4" type="ORF">APZ42_011301</name>
</gene>
<evidence type="ECO:0000313" key="5">
    <source>
        <dbReference type="Proteomes" id="UP000076858"/>
    </source>
</evidence>
<reference evidence="3" key="1">
    <citation type="submission" date="2015-10" db="EMBL/GenBank/DDBJ databases">
        <title>EvidentialGene: Evidence-directed Construction of Complete mRNA Transcriptomes without Genomes.</title>
        <authorList>
            <person name="Gilbert D.G."/>
        </authorList>
    </citation>
    <scope>NUCLEOTIDE SEQUENCE</scope>
</reference>
<dbReference type="EMBL" id="GDIQ01097084">
    <property type="protein sequence ID" value="JAL54642.1"/>
    <property type="molecule type" value="Transcribed_RNA"/>
</dbReference>
<feature type="transmembrane region" description="Helical" evidence="1">
    <location>
        <begin position="242"/>
        <end position="267"/>
    </location>
</feature>
<dbReference type="GO" id="GO:0016740">
    <property type="term" value="F:transferase activity"/>
    <property type="evidence" value="ECO:0007669"/>
    <property type="project" value="UniProtKB-KW"/>
</dbReference>
<feature type="transmembrane region" description="Helical" evidence="1">
    <location>
        <begin position="567"/>
        <end position="588"/>
    </location>
</feature>
<feature type="domain" description="Heparan-alpha-glucosaminide N-acetyltransferase catalytic" evidence="2">
    <location>
        <begin position="208"/>
        <end position="300"/>
    </location>
</feature>
<feature type="transmembrane region" description="Helical" evidence="1">
    <location>
        <begin position="215"/>
        <end position="236"/>
    </location>
</feature>
<keyword evidence="5" id="KW-1185">Reference proteome</keyword>
<dbReference type="InterPro" id="IPR012429">
    <property type="entry name" value="HGSNAT_cat"/>
</dbReference>
<dbReference type="EMBL" id="LRGB01000024">
    <property type="protein sequence ID" value="KZS21384.1"/>
    <property type="molecule type" value="Genomic_DNA"/>
</dbReference>
<dbReference type="PANTHER" id="PTHR31061">
    <property type="entry name" value="LD22376P"/>
    <property type="match status" value="1"/>
</dbReference>
<dbReference type="OrthoDB" id="2149840at2759"/>
<dbReference type="AlphaFoldDB" id="A0A0P5E9S8"/>
<reference evidence="4 5" key="2">
    <citation type="submission" date="2016-03" db="EMBL/GenBank/DDBJ databases">
        <title>EvidentialGene: Evidence-directed Construction of Genes on Genomes.</title>
        <authorList>
            <person name="Gilbert D.G."/>
            <person name="Choi J.-H."/>
            <person name="Mockaitis K."/>
            <person name="Colbourne J."/>
            <person name="Pfrender M."/>
        </authorList>
    </citation>
    <scope>NUCLEOTIDE SEQUENCE [LARGE SCALE GENOMIC DNA]</scope>
    <source>
        <strain evidence="4 5">Xinb3</strain>
        <tissue evidence="4">Complete organism</tissue>
    </source>
</reference>
<feature type="transmembrane region" description="Helical" evidence="1">
    <location>
        <begin position="145"/>
        <end position="165"/>
    </location>
</feature>
<dbReference type="PANTHER" id="PTHR31061:SF24">
    <property type="entry name" value="LD22376P"/>
    <property type="match status" value="1"/>
</dbReference>
<feature type="transmembrane region" description="Helical" evidence="1">
    <location>
        <begin position="436"/>
        <end position="457"/>
    </location>
</feature>
<accession>A0A0P5E9S8</accession>
<name>A0A0P5E9S8_9CRUS</name>
<evidence type="ECO:0000313" key="4">
    <source>
        <dbReference type="EMBL" id="KZS21384.1"/>
    </source>
</evidence>
<evidence type="ECO:0000313" key="3">
    <source>
        <dbReference type="EMBL" id="JAL54642.1"/>
    </source>
</evidence>
<dbReference type="Proteomes" id="UP000076858">
    <property type="component" value="Unassembled WGS sequence"/>
</dbReference>
<feature type="transmembrane region" description="Helical" evidence="1">
    <location>
        <begin position="353"/>
        <end position="373"/>
    </location>
</feature>
<keyword evidence="1" id="KW-0472">Membrane</keyword>
<evidence type="ECO:0000256" key="1">
    <source>
        <dbReference type="SAM" id="Phobius"/>
    </source>
</evidence>
<sequence>MTLKSYFTVIIMAVALNAVVDLTTMNWTPEIPEWCNSTKKQYLLKMDQACFTLHHINKHTKQDIELWGQSSKCQECPMWKFALIRPASTAVVVVNTTYPTLFQVKQNELTVCNFSYQFGEFGQYSMNASHEECSGVELNNHPANIYLPLLWASVAIFLVLVIWGLKCVMQDRYIPCHLSNWLPGSSTAEASLLITDSSAQQANQIRYRIRCLDTFRGLTIILMIIVNYGGGGYWFFEHSPWNGITVADVIFPCFVWILGASCVLSLNSQLRRALSKQRIFFSIVRRSVAMLVIGLVLNSLNNNNVKTFRIPGVFQRLSFVYLIVALIELIGFDPEDNHRYAWFAPIRDIVCSWRQWIIVNVLVTTQLLITFLLPVPGCPLGYTGAGGLEKNGLYKNCTGGAARYVDISLFGNDHIYQRPTPRAIYDTTLAFDPEGMLGGLTCVLTAYLGAEAAKVLLAFPANKQRIIRWLLWSLLTGLTGGLLCDFRINDGPIPINKNLWSLSFALVTSSIAFCVLTILYVFIDVLSWWSGAPFRYAGMNALLLYIGHVFARPLLPFSWQPLASTHAAHLSMNLTAAAVWILIGFVLYRKRLFFTL</sequence>
<feature type="transmembrane region" description="Helical" evidence="1">
    <location>
        <begin position="500"/>
        <end position="522"/>
    </location>
</feature>
<feature type="transmembrane region" description="Helical" evidence="1">
    <location>
        <begin position="534"/>
        <end position="555"/>
    </location>
</feature>
<keyword evidence="1" id="KW-0812">Transmembrane</keyword>
<keyword evidence="4" id="KW-0808">Transferase</keyword>
<organism evidence="4 5">
    <name type="scientific">Daphnia magna</name>
    <dbReference type="NCBI Taxonomy" id="35525"/>
    <lineage>
        <taxon>Eukaryota</taxon>
        <taxon>Metazoa</taxon>
        <taxon>Ecdysozoa</taxon>
        <taxon>Arthropoda</taxon>
        <taxon>Crustacea</taxon>
        <taxon>Branchiopoda</taxon>
        <taxon>Diplostraca</taxon>
        <taxon>Cladocera</taxon>
        <taxon>Anomopoda</taxon>
        <taxon>Daphniidae</taxon>
        <taxon>Daphnia</taxon>
    </lineage>
</organism>
<feature type="transmembrane region" description="Helical" evidence="1">
    <location>
        <begin position="279"/>
        <end position="301"/>
    </location>
</feature>
<protein>
    <submittedName>
        <fullName evidence="3 4">Heparan-alpha-glucosaminide N-acetyltransferase</fullName>
    </submittedName>
</protein>